<dbReference type="Gene3D" id="3.40.50.720">
    <property type="entry name" value="NAD(P)-binding Rossmann-like Domain"/>
    <property type="match status" value="1"/>
</dbReference>
<proteinExistence type="predicted"/>
<dbReference type="GO" id="GO:0016054">
    <property type="term" value="P:organic acid catabolic process"/>
    <property type="evidence" value="ECO:0007669"/>
    <property type="project" value="UniProtKB-ARBA"/>
</dbReference>
<dbReference type="Proteomes" id="UP000007319">
    <property type="component" value="Chromosome"/>
</dbReference>
<dbReference type="GO" id="GO:0016491">
    <property type="term" value="F:oxidoreductase activity"/>
    <property type="evidence" value="ECO:0007669"/>
    <property type="project" value="InterPro"/>
</dbReference>
<accession>A0A9P1JTB3</accession>
<feature type="compositionally biased region" description="Basic residues" evidence="1">
    <location>
        <begin position="119"/>
        <end position="129"/>
    </location>
</feature>
<name>A0A9P1JTB3_9PROT</name>
<dbReference type="Pfam" id="PF03446">
    <property type="entry name" value="NAD_binding_2"/>
    <property type="match status" value="1"/>
</dbReference>
<feature type="region of interest" description="Disordered" evidence="1">
    <location>
        <begin position="110"/>
        <end position="169"/>
    </location>
</feature>
<gene>
    <name evidence="3" type="ORF">AZOBR_200142</name>
</gene>
<evidence type="ECO:0000313" key="3">
    <source>
        <dbReference type="EMBL" id="CCC99437.1"/>
    </source>
</evidence>
<organism evidence="3 4">
    <name type="scientific">Azospirillum baldaniorum</name>
    <dbReference type="NCBI Taxonomy" id="1064539"/>
    <lineage>
        <taxon>Bacteria</taxon>
        <taxon>Pseudomonadati</taxon>
        <taxon>Pseudomonadota</taxon>
        <taxon>Alphaproteobacteria</taxon>
        <taxon>Rhodospirillales</taxon>
        <taxon>Azospirillaceae</taxon>
        <taxon>Azospirillum</taxon>
    </lineage>
</organism>
<evidence type="ECO:0000313" key="4">
    <source>
        <dbReference type="Proteomes" id="UP000007319"/>
    </source>
</evidence>
<dbReference type="AlphaFoldDB" id="A0A9P1JTB3"/>
<feature type="domain" description="6-phosphogluconate dehydrogenase NADP-binding" evidence="2">
    <location>
        <begin position="14"/>
        <end position="120"/>
    </location>
</feature>
<dbReference type="KEGG" id="abs:AZOBR_200142"/>
<feature type="compositionally biased region" description="Basic residues" evidence="1">
    <location>
        <begin position="140"/>
        <end position="149"/>
    </location>
</feature>
<protein>
    <recommendedName>
        <fullName evidence="2">6-phosphogluconate dehydrogenase NADP-binding domain-containing protein</fullName>
    </recommendedName>
</protein>
<dbReference type="InterPro" id="IPR006115">
    <property type="entry name" value="6PGDH_NADP-bd"/>
</dbReference>
<dbReference type="InterPro" id="IPR036291">
    <property type="entry name" value="NAD(P)-bd_dom_sf"/>
</dbReference>
<dbReference type="GO" id="GO:0050661">
    <property type="term" value="F:NADP binding"/>
    <property type="evidence" value="ECO:0007669"/>
    <property type="project" value="InterPro"/>
</dbReference>
<dbReference type="InterPro" id="IPR002204">
    <property type="entry name" value="3-OH-isobutyrate_DH-rel_CS"/>
</dbReference>
<dbReference type="EMBL" id="HE577327">
    <property type="protein sequence ID" value="CCC99437.1"/>
    <property type="molecule type" value="Genomic_DNA"/>
</dbReference>
<evidence type="ECO:0000256" key="1">
    <source>
        <dbReference type="SAM" id="MobiDB-lite"/>
    </source>
</evidence>
<dbReference type="PROSITE" id="PS00895">
    <property type="entry name" value="3_HYDROXYISOBUT_DH"/>
    <property type="match status" value="1"/>
</dbReference>
<dbReference type="PANTHER" id="PTHR43060:SF15">
    <property type="entry name" value="3-HYDROXYISOBUTYRATE DEHYDROGENASE-LIKE 1, MITOCHONDRIAL-RELATED"/>
    <property type="match status" value="1"/>
</dbReference>
<sequence length="169" mass="17043">MTAGDMADLKDRAVGFIGLGLMGRPMARNLAKAGAALVISSRSPGPVEELAGEGMSPAAGPAEVAARADAIVLMLSDTVAVEAVAAALMDALRPGHLVIDMGTTAVGATRKLAEAGPRQGRRLGRRPGVGRHGGGGGRHSDHHGRRHGGGLRPRSAAVPGDGPAHHPCR</sequence>
<evidence type="ECO:0000259" key="2">
    <source>
        <dbReference type="Pfam" id="PF03446"/>
    </source>
</evidence>
<reference evidence="3 4" key="1">
    <citation type="journal article" date="2011" name="PLoS Genet.">
        <title>Azospirillum genomes reveal transition of bacteria from aquatic to terrestrial environments.</title>
        <authorList>
            <person name="Wisniewski-Dye F."/>
            <person name="Borziak K."/>
            <person name="Khalsa-Moyers G."/>
            <person name="Alexandre G."/>
            <person name="Sukharnikov L.O."/>
            <person name="Wuichet K."/>
            <person name="Hurst G.B."/>
            <person name="McDonald W.H."/>
            <person name="Robertson J.S."/>
            <person name="Barbe V."/>
            <person name="Calteau A."/>
            <person name="Rouy Z."/>
            <person name="Mangenot S."/>
            <person name="Prigent-Combaret C."/>
            <person name="Normand P."/>
            <person name="Boyer M."/>
            <person name="Siguier P."/>
            <person name="Dessaux Y."/>
            <person name="Elmerich C."/>
            <person name="Condemine G."/>
            <person name="Krishnen G."/>
            <person name="Kennedy I."/>
            <person name="Paterson A.H."/>
            <person name="Gonzalez V."/>
            <person name="Mavingui P."/>
            <person name="Zhulin I.B."/>
        </authorList>
    </citation>
    <scope>NUCLEOTIDE SEQUENCE [LARGE SCALE GENOMIC DNA]</scope>
    <source>
        <strain evidence="3 4">Sp245</strain>
    </source>
</reference>
<dbReference type="SUPFAM" id="SSF51735">
    <property type="entry name" value="NAD(P)-binding Rossmann-fold domains"/>
    <property type="match status" value="1"/>
</dbReference>
<keyword evidence="4" id="KW-1185">Reference proteome</keyword>
<dbReference type="PANTHER" id="PTHR43060">
    <property type="entry name" value="3-HYDROXYISOBUTYRATE DEHYDROGENASE-LIKE 1, MITOCHONDRIAL-RELATED"/>
    <property type="match status" value="1"/>
</dbReference>